<dbReference type="PANTHER" id="PTHR43557">
    <property type="entry name" value="APOPTOSIS-INDUCING FACTOR 1"/>
    <property type="match status" value="1"/>
</dbReference>
<dbReference type="InterPro" id="IPR016156">
    <property type="entry name" value="FAD/NAD-linked_Rdtase_dimer_sf"/>
</dbReference>
<dbReference type="SUPFAM" id="SSF55424">
    <property type="entry name" value="FAD/NAD-linked reductases, dimerisation (C-terminal) domain"/>
    <property type="match status" value="1"/>
</dbReference>
<evidence type="ECO:0000313" key="8">
    <source>
        <dbReference type="Proteomes" id="UP001316184"/>
    </source>
</evidence>
<sequence length="406" mass="43021">MNDHVLIVGASHAGVQLAARLRERGHEGPVTLVGEESPLPYHRPPLSKAYLAGSVTAESMSLRPETFYSSKAITLVPGARVEEIDMAAGTAHCLTGQSFDFDHVALTTGARVRRLDIPGADLAGVVYLRDMQDATGLREALGPVRRAVVVGGGFIGLEAAAVLRQRGVDVTVVEAADRLMARSVSEEMSAFFAGVHRDRGSRVLLETGVVAMNGREGRVEEVVLDDDSTVPADLVVVGIGVVPRTELADRMGLAVDGGILVDRQARTSDPRVVAAGDATVLPHPLEPATFLRLESVQNATDQADIAAATICGQTAAYDSVPWFWSDQFDLKLQMAGAAIGYDEVVLRGSAPDRLTVLCYRRGQLVAGECVNAGADFVAVRRALATGKSFPQDMAADTSIKLKSLLS</sequence>
<dbReference type="PANTHER" id="PTHR43557:SF2">
    <property type="entry name" value="RIESKE DOMAIN-CONTAINING PROTEIN-RELATED"/>
    <property type="match status" value="1"/>
</dbReference>
<dbReference type="Pfam" id="PF07992">
    <property type="entry name" value="Pyr_redox_2"/>
    <property type="match status" value="1"/>
</dbReference>
<gene>
    <name evidence="7" type="ORF">NQV15_14355</name>
</gene>
<dbReference type="EMBL" id="CP102173">
    <property type="protein sequence ID" value="UUP13025.1"/>
    <property type="molecule type" value="Genomic_DNA"/>
</dbReference>
<evidence type="ECO:0000313" key="7">
    <source>
        <dbReference type="EMBL" id="UUP13025.1"/>
    </source>
</evidence>
<keyword evidence="8" id="KW-1185">Reference proteome</keyword>
<organism evidence="7 8">
    <name type="scientific">Aeromicrobium wangtongii</name>
    <dbReference type="NCBI Taxonomy" id="2969247"/>
    <lineage>
        <taxon>Bacteria</taxon>
        <taxon>Bacillati</taxon>
        <taxon>Actinomycetota</taxon>
        <taxon>Actinomycetes</taxon>
        <taxon>Propionibacteriales</taxon>
        <taxon>Nocardioidaceae</taxon>
        <taxon>Aeromicrobium</taxon>
    </lineage>
</organism>
<dbReference type="RefSeq" id="WP_257125059.1">
    <property type="nucleotide sequence ID" value="NZ_CP102173.1"/>
</dbReference>
<dbReference type="SUPFAM" id="SSF51905">
    <property type="entry name" value="FAD/NAD(P)-binding domain"/>
    <property type="match status" value="2"/>
</dbReference>
<keyword evidence="3" id="KW-0274">FAD</keyword>
<dbReference type="Gene3D" id="3.50.50.60">
    <property type="entry name" value="FAD/NAD(P)-binding domain"/>
    <property type="match status" value="2"/>
</dbReference>
<proteinExistence type="predicted"/>
<evidence type="ECO:0000259" key="6">
    <source>
        <dbReference type="Pfam" id="PF14759"/>
    </source>
</evidence>
<reference evidence="7 8" key="1">
    <citation type="submission" date="2022-08" db="EMBL/GenBank/DDBJ databases">
        <title>novel species in genus Aeromicrobium.</title>
        <authorList>
            <person name="Ye L."/>
        </authorList>
    </citation>
    <scope>NUCLEOTIDE SEQUENCE [LARGE SCALE GENOMIC DNA]</scope>
    <source>
        <strain evidence="8">zg-Y1379</strain>
    </source>
</reference>
<dbReference type="Pfam" id="PF14759">
    <property type="entry name" value="Reductase_C"/>
    <property type="match status" value="1"/>
</dbReference>
<dbReference type="InterPro" id="IPR050446">
    <property type="entry name" value="FAD-oxidoreductase/Apoptosis"/>
</dbReference>
<name>A0ABY5M4C2_9ACTN</name>
<accession>A0ABY5M4C2</accession>
<dbReference type="PRINTS" id="PR00411">
    <property type="entry name" value="PNDRDTASEI"/>
</dbReference>
<evidence type="ECO:0000256" key="4">
    <source>
        <dbReference type="ARBA" id="ARBA00023002"/>
    </source>
</evidence>
<keyword evidence="2" id="KW-0285">Flavoprotein</keyword>
<feature type="domain" description="FAD/NAD(P)-binding" evidence="5">
    <location>
        <begin position="4"/>
        <end position="303"/>
    </location>
</feature>
<feature type="domain" description="Reductase C-terminal" evidence="6">
    <location>
        <begin position="322"/>
        <end position="405"/>
    </location>
</feature>
<dbReference type="PRINTS" id="PR00368">
    <property type="entry name" value="FADPNR"/>
</dbReference>
<evidence type="ECO:0000259" key="5">
    <source>
        <dbReference type="Pfam" id="PF07992"/>
    </source>
</evidence>
<dbReference type="InterPro" id="IPR028202">
    <property type="entry name" value="Reductase_C"/>
</dbReference>
<dbReference type="Proteomes" id="UP001316184">
    <property type="component" value="Chromosome"/>
</dbReference>
<dbReference type="Gene3D" id="3.30.390.30">
    <property type="match status" value="1"/>
</dbReference>
<dbReference type="InterPro" id="IPR036188">
    <property type="entry name" value="FAD/NAD-bd_sf"/>
</dbReference>
<comment type="cofactor">
    <cofactor evidence="1">
        <name>FAD</name>
        <dbReference type="ChEBI" id="CHEBI:57692"/>
    </cofactor>
</comment>
<evidence type="ECO:0000256" key="1">
    <source>
        <dbReference type="ARBA" id="ARBA00001974"/>
    </source>
</evidence>
<evidence type="ECO:0000256" key="2">
    <source>
        <dbReference type="ARBA" id="ARBA00022630"/>
    </source>
</evidence>
<keyword evidence="4" id="KW-0560">Oxidoreductase</keyword>
<dbReference type="InterPro" id="IPR023753">
    <property type="entry name" value="FAD/NAD-binding_dom"/>
</dbReference>
<protein>
    <submittedName>
        <fullName evidence="7">FAD-dependent oxidoreductase</fullName>
    </submittedName>
</protein>
<evidence type="ECO:0000256" key="3">
    <source>
        <dbReference type="ARBA" id="ARBA00022827"/>
    </source>
</evidence>